<evidence type="ECO:0000256" key="6">
    <source>
        <dbReference type="SAM" id="Phobius"/>
    </source>
</evidence>
<accession>A0A914W5E5</accession>
<feature type="transmembrane region" description="Helical" evidence="6">
    <location>
        <begin position="351"/>
        <end position="372"/>
    </location>
</feature>
<dbReference type="WBParaSite" id="PSAMB.scaffold3061size19825.g20165.t1">
    <property type="protein sequence ID" value="PSAMB.scaffold3061size19825.g20165.t1"/>
    <property type="gene ID" value="PSAMB.scaffold3061size19825.g20165"/>
</dbReference>
<evidence type="ECO:0000256" key="2">
    <source>
        <dbReference type="ARBA" id="ARBA00006939"/>
    </source>
</evidence>
<dbReference type="GO" id="GO:0140410">
    <property type="term" value="F:monoatomic cation:bicarbonate symporter activity"/>
    <property type="evidence" value="ECO:0007669"/>
    <property type="project" value="TreeGrafter"/>
</dbReference>
<evidence type="ECO:0000256" key="1">
    <source>
        <dbReference type="ARBA" id="ARBA00004141"/>
    </source>
</evidence>
<comment type="subcellular location">
    <subcellularLocation>
        <location evidence="1">Membrane</location>
        <topology evidence="1">Multi-pass membrane protein</topology>
    </subcellularLocation>
</comment>
<dbReference type="Pfam" id="PF02535">
    <property type="entry name" value="Zip"/>
    <property type="match status" value="1"/>
</dbReference>
<keyword evidence="3 6" id="KW-0812">Transmembrane</keyword>
<reference evidence="8" key="1">
    <citation type="submission" date="2022-11" db="UniProtKB">
        <authorList>
            <consortium name="WormBaseParasite"/>
        </authorList>
    </citation>
    <scope>IDENTIFICATION</scope>
</reference>
<dbReference type="GO" id="GO:0005385">
    <property type="term" value="F:zinc ion transmembrane transporter activity"/>
    <property type="evidence" value="ECO:0007669"/>
    <property type="project" value="TreeGrafter"/>
</dbReference>
<dbReference type="Proteomes" id="UP000887566">
    <property type="component" value="Unplaced"/>
</dbReference>
<evidence type="ECO:0000313" key="7">
    <source>
        <dbReference type="Proteomes" id="UP000887566"/>
    </source>
</evidence>
<dbReference type="InterPro" id="IPR003689">
    <property type="entry name" value="ZIP"/>
</dbReference>
<dbReference type="GO" id="GO:0005886">
    <property type="term" value="C:plasma membrane"/>
    <property type="evidence" value="ECO:0007669"/>
    <property type="project" value="TreeGrafter"/>
</dbReference>
<dbReference type="AlphaFoldDB" id="A0A914W5E5"/>
<feature type="transmembrane region" description="Helical" evidence="6">
    <location>
        <begin position="92"/>
        <end position="114"/>
    </location>
</feature>
<feature type="transmembrane region" description="Helical" evidence="6">
    <location>
        <begin position="60"/>
        <end position="85"/>
    </location>
</feature>
<keyword evidence="7" id="KW-1185">Reference proteome</keyword>
<organism evidence="7 8">
    <name type="scientific">Plectus sambesii</name>
    <dbReference type="NCBI Taxonomy" id="2011161"/>
    <lineage>
        <taxon>Eukaryota</taxon>
        <taxon>Metazoa</taxon>
        <taxon>Ecdysozoa</taxon>
        <taxon>Nematoda</taxon>
        <taxon>Chromadorea</taxon>
        <taxon>Plectida</taxon>
        <taxon>Plectina</taxon>
        <taxon>Plectoidea</taxon>
        <taxon>Plectidae</taxon>
        <taxon>Plectus</taxon>
    </lineage>
</organism>
<evidence type="ECO:0000313" key="8">
    <source>
        <dbReference type="WBParaSite" id="PSAMB.scaffold3061size19825.g20165.t1"/>
    </source>
</evidence>
<dbReference type="GO" id="GO:0030003">
    <property type="term" value="P:intracellular monoatomic cation homeostasis"/>
    <property type="evidence" value="ECO:0007669"/>
    <property type="project" value="TreeGrafter"/>
</dbReference>
<dbReference type="SUPFAM" id="SSF103473">
    <property type="entry name" value="MFS general substrate transporter"/>
    <property type="match status" value="1"/>
</dbReference>
<protein>
    <submittedName>
        <fullName evidence="8">Zinc transporter ZIP14</fullName>
    </submittedName>
</protein>
<sequence>MDINVTLACEICSRVGPIGLPIDYFAMHENISRSNLFPFVLDEVEEFVHISHRRPPALEVWGIGLTFVTLILSCSVVGICVIPLLSKKVYNWAIIYFIGLGVGSLSGSAAFNLIPKAFGLATYDLESMYLFKSMMMIAGVYMFFFVDKFMKISMEMKKIKARKAADRIIRNQERDDQEIASHKKAIMNRAAIPPNVIIESPSSKKILLSELNTNNADQQNALLPSPAFSKGRRVSRANGSIASDDENYLYENDMRRSSLYFSTHSHLTHDLEILRIQHEAERHVIAPVAWMIIFGDGLHKFVDGMSIGAAFSGSIAEGISLSLAVLCEEFPHELGDVAILLTAGMSLKQALGYNLMSAAGCYCGFITGVILGTFDERFAAFIFALAGGMFLYISLASMIPEMNETMEEEMSEKFHRGLLVMLLQVAGIFTGLAAMFVLQYYGVNITFS</sequence>
<feature type="transmembrane region" description="Helical" evidence="6">
    <location>
        <begin position="129"/>
        <end position="150"/>
    </location>
</feature>
<keyword evidence="5 6" id="KW-0472">Membrane</keyword>
<dbReference type="PANTHER" id="PTHR12191:SF37">
    <property type="entry name" value="ZINC TRANSPORTER FOI"/>
    <property type="match status" value="1"/>
</dbReference>
<dbReference type="GO" id="GO:0071578">
    <property type="term" value="P:zinc ion import across plasma membrane"/>
    <property type="evidence" value="ECO:0007669"/>
    <property type="project" value="TreeGrafter"/>
</dbReference>
<feature type="transmembrane region" description="Helical" evidence="6">
    <location>
        <begin position="378"/>
        <end position="397"/>
    </location>
</feature>
<comment type="similarity">
    <text evidence="2">Belongs to the ZIP transporter (TC 2.A.5) family.</text>
</comment>
<keyword evidence="4 6" id="KW-1133">Transmembrane helix</keyword>
<evidence type="ECO:0000256" key="4">
    <source>
        <dbReference type="ARBA" id="ARBA00022989"/>
    </source>
</evidence>
<evidence type="ECO:0000256" key="3">
    <source>
        <dbReference type="ARBA" id="ARBA00022692"/>
    </source>
</evidence>
<dbReference type="InterPro" id="IPR050799">
    <property type="entry name" value="ZIP_Transporter"/>
</dbReference>
<evidence type="ECO:0000256" key="5">
    <source>
        <dbReference type="ARBA" id="ARBA00023136"/>
    </source>
</evidence>
<proteinExistence type="inferred from homology"/>
<dbReference type="PANTHER" id="PTHR12191">
    <property type="entry name" value="SOLUTE CARRIER FAMILY 39"/>
    <property type="match status" value="1"/>
</dbReference>
<dbReference type="InterPro" id="IPR036259">
    <property type="entry name" value="MFS_trans_sf"/>
</dbReference>
<feature type="transmembrane region" description="Helical" evidence="6">
    <location>
        <begin position="418"/>
        <end position="441"/>
    </location>
</feature>
<name>A0A914W5E5_9BILA</name>